<name>A0A517DYY7_9FIRM</name>
<evidence type="ECO:0000256" key="1">
    <source>
        <dbReference type="ARBA" id="ARBA00010986"/>
    </source>
</evidence>
<accession>A0A517DYY7</accession>
<keyword evidence="2 5" id="KW-0456">Lyase</keyword>
<dbReference type="KEGG" id="sted:SPTER_39910"/>
<dbReference type="OrthoDB" id="9804574at2"/>
<dbReference type="InterPro" id="IPR052172">
    <property type="entry name" value="UxaA_altronate/galactarate_dh"/>
</dbReference>
<dbReference type="InterPro" id="IPR048332">
    <property type="entry name" value="GD_AH_C"/>
</dbReference>
<dbReference type="Proteomes" id="UP000320776">
    <property type="component" value="Chromosome"/>
</dbReference>
<keyword evidence="6" id="KW-1185">Reference proteome</keyword>
<dbReference type="GO" id="GO:0019698">
    <property type="term" value="P:D-galacturonate catabolic process"/>
    <property type="evidence" value="ECO:0007669"/>
    <property type="project" value="TreeGrafter"/>
</dbReference>
<comment type="similarity">
    <text evidence="1">Belongs to the UxaA family.</text>
</comment>
<dbReference type="PANTHER" id="PTHR30536:SF5">
    <property type="entry name" value="ALTRONATE DEHYDRATASE"/>
    <property type="match status" value="1"/>
</dbReference>
<proteinExistence type="inferred from homology"/>
<dbReference type="AlphaFoldDB" id="A0A517DYY7"/>
<dbReference type="GO" id="GO:0008789">
    <property type="term" value="F:altronate dehydratase activity"/>
    <property type="evidence" value="ECO:0007669"/>
    <property type="project" value="UniProtKB-EC"/>
</dbReference>
<dbReference type="RefSeq" id="WP_144351938.1">
    <property type="nucleotide sequence ID" value="NZ_CP036259.1"/>
</dbReference>
<evidence type="ECO:0000256" key="2">
    <source>
        <dbReference type="ARBA" id="ARBA00023239"/>
    </source>
</evidence>
<dbReference type="Pfam" id="PF20629">
    <property type="entry name" value="GD_AH_C"/>
    <property type="match status" value="1"/>
</dbReference>
<organism evidence="5 6">
    <name type="scientific">Sporomusa termitida</name>
    <dbReference type="NCBI Taxonomy" id="2377"/>
    <lineage>
        <taxon>Bacteria</taxon>
        <taxon>Bacillati</taxon>
        <taxon>Bacillota</taxon>
        <taxon>Negativicutes</taxon>
        <taxon>Selenomonadales</taxon>
        <taxon>Sporomusaceae</taxon>
        <taxon>Sporomusa</taxon>
    </lineage>
</organism>
<dbReference type="EMBL" id="CP036259">
    <property type="protein sequence ID" value="QDR82563.1"/>
    <property type="molecule type" value="Genomic_DNA"/>
</dbReference>
<evidence type="ECO:0000313" key="6">
    <source>
        <dbReference type="Proteomes" id="UP000320776"/>
    </source>
</evidence>
<gene>
    <name evidence="5" type="primary">uxaA_4</name>
    <name evidence="5" type="ORF">SPTER_39910</name>
</gene>
<dbReference type="Pfam" id="PF04295">
    <property type="entry name" value="GD_AH_second"/>
    <property type="match status" value="1"/>
</dbReference>
<feature type="domain" description="D-galactarate/Altronate dehydratase second" evidence="3">
    <location>
        <begin position="5"/>
        <end position="134"/>
    </location>
</feature>
<protein>
    <submittedName>
        <fullName evidence="5">Altronate dehydratase</fullName>
        <ecNumber evidence="5">4.2.1.7</ecNumber>
    </submittedName>
</protein>
<evidence type="ECO:0000259" key="4">
    <source>
        <dbReference type="Pfam" id="PF20629"/>
    </source>
</evidence>
<reference evidence="5 6" key="1">
    <citation type="submission" date="2019-02" db="EMBL/GenBank/DDBJ databases">
        <title>Closed genome of Sporomusa termitida DSM 4440.</title>
        <authorList>
            <person name="Poehlein A."/>
            <person name="Daniel R."/>
        </authorList>
    </citation>
    <scope>NUCLEOTIDE SEQUENCE [LARGE SCALE GENOMIC DNA]</scope>
    <source>
        <strain evidence="5 6">DSM 4440</strain>
    </source>
</reference>
<dbReference type="EC" id="4.2.1.7" evidence="5"/>
<evidence type="ECO:0000313" key="5">
    <source>
        <dbReference type="EMBL" id="QDR82563.1"/>
    </source>
</evidence>
<feature type="domain" description="D-galactarate/Altronate dehydratase C-terminal" evidence="4">
    <location>
        <begin position="146"/>
        <end position="385"/>
    </location>
</feature>
<dbReference type="PANTHER" id="PTHR30536">
    <property type="entry name" value="ALTRONATE/GALACTARATE DEHYDRATASE"/>
    <property type="match status" value="1"/>
</dbReference>
<sequence length="387" mass="40222">MNFMGYRRPDGTAGIRNHVLVLPTVNCANQVARGIATNVRGAVWVEHQHGCSQLGEDAQQTARAFIGHGIHPNVYGIVVAGLGCEVIRAQDVAAAIRRHCPYKPVHTIIIQDEGGSNKAIRAGTAAAQAMMIAASALQREAIDAGALILGTECGGSDACSGLSGNPALGTASDLLIDAGGTAILAETAELIGAEHIIAERAVNAAVREQCYATIRAFEDSAKTMGVDMRGSNPTPGNIEGGLSSIEEKSLGCVYKGGTKPLQAVIGWAERISAKGLVFMDTPGNDIEQLTGMVAGGCHICVFTTGRGTPTGSPIAPTIKVATNTAMFQRMRDNMDLNAGTIITGEETVAQVGQRIFAEMLAVASGKLTKAEVLGQNDFAIMRIGPSM</sequence>
<evidence type="ECO:0000259" key="3">
    <source>
        <dbReference type="Pfam" id="PF04295"/>
    </source>
</evidence>
<dbReference type="InterPro" id="IPR007392">
    <property type="entry name" value="GD_AH_second"/>
</dbReference>